<evidence type="ECO:0000259" key="2">
    <source>
        <dbReference type="Pfam" id="PF01878"/>
    </source>
</evidence>
<dbReference type="SUPFAM" id="SSF88697">
    <property type="entry name" value="PUA domain-like"/>
    <property type="match status" value="1"/>
</dbReference>
<evidence type="ECO:0000313" key="4">
    <source>
        <dbReference type="Proteomes" id="UP000256486"/>
    </source>
</evidence>
<dbReference type="InterPro" id="IPR002740">
    <property type="entry name" value="EVE_domain"/>
</dbReference>
<protein>
    <recommendedName>
        <fullName evidence="1">UPF0310 protein B7R54_04170</fullName>
    </recommendedName>
</protein>
<keyword evidence="4" id="KW-1185">Reference proteome</keyword>
<dbReference type="Gene3D" id="3.10.590.10">
    <property type="entry name" value="ph1033 like domains"/>
    <property type="match status" value="1"/>
</dbReference>
<dbReference type="Proteomes" id="UP000256486">
    <property type="component" value="Unassembled WGS sequence"/>
</dbReference>
<sequence>MPDRGTPREPRFWINTVSLDHVLSAVQQGFTQADHGANTRLRQLAPGDGMIFYSPRTELRGGDPVQQFTAIAEVTGDEPYQVTVSEEFRPWRLAVRFRTCTPADAKPLVGGLSFIADPARWGYPFRRGLFPVPEADFETIARALAAGP</sequence>
<comment type="similarity">
    <text evidence="1">Belongs to the UPF0310 family.</text>
</comment>
<dbReference type="RefSeq" id="WP_116413913.1">
    <property type="nucleotide sequence ID" value="NZ_NBWZ01000001.1"/>
</dbReference>
<dbReference type="InterPro" id="IPR022996">
    <property type="entry name" value="UPF0310"/>
</dbReference>
<dbReference type="OrthoDB" id="9793567at2"/>
<evidence type="ECO:0000313" key="3">
    <source>
        <dbReference type="EMBL" id="RFA08509.1"/>
    </source>
</evidence>
<reference evidence="3 4" key="1">
    <citation type="submission" date="2017-04" db="EMBL/GenBank/DDBJ databases">
        <title>Comparative genome analysis of Subtercola boreus.</title>
        <authorList>
            <person name="Cho Y.-J."/>
            <person name="Cho A."/>
            <person name="Kim O.-S."/>
            <person name="Lee J.-I."/>
        </authorList>
    </citation>
    <scope>NUCLEOTIDE SEQUENCE [LARGE SCALE GENOMIC DNA]</scope>
    <source>
        <strain evidence="3 4">K300</strain>
    </source>
</reference>
<feature type="domain" description="EVE" evidence="2">
    <location>
        <begin position="16"/>
        <end position="142"/>
    </location>
</feature>
<proteinExistence type="inferred from homology"/>
<comment type="caution">
    <text evidence="3">The sequence shown here is derived from an EMBL/GenBank/DDBJ whole genome shotgun (WGS) entry which is preliminary data.</text>
</comment>
<dbReference type="Pfam" id="PF01878">
    <property type="entry name" value="EVE"/>
    <property type="match status" value="1"/>
</dbReference>
<gene>
    <name evidence="3" type="ORF">B7R54_04170</name>
</gene>
<evidence type="ECO:0000256" key="1">
    <source>
        <dbReference type="HAMAP-Rule" id="MF_00771"/>
    </source>
</evidence>
<name>A0A3E0VFS3_9MICO</name>
<dbReference type="InterPro" id="IPR015947">
    <property type="entry name" value="PUA-like_sf"/>
</dbReference>
<dbReference type="CDD" id="cd21132">
    <property type="entry name" value="EVE-like"/>
    <property type="match status" value="1"/>
</dbReference>
<dbReference type="EMBL" id="NBWZ01000001">
    <property type="protein sequence ID" value="RFA08509.1"/>
    <property type="molecule type" value="Genomic_DNA"/>
</dbReference>
<dbReference type="HAMAP" id="MF_00771">
    <property type="entry name" value="UPF0310"/>
    <property type="match status" value="1"/>
</dbReference>
<dbReference type="AlphaFoldDB" id="A0A3E0VFS3"/>
<accession>A0A3E0VFS3</accession>
<organism evidence="3 4">
    <name type="scientific">Subtercola boreus</name>
    <dbReference type="NCBI Taxonomy" id="120213"/>
    <lineage>
        <taxon>Bacteria</taxon>
        <taxon>Bacillati</taxon>
        <taxon>Actinomycetota</taxon>
        <taxon>Actinomycetes</taxon>
        <taxon>Micrococcales</taxon>
        <taxon>Microbacteriaceae</taxon>
        <taxon>Subtercola</taxon>
    </lineage>
</organism>